<dbReference type="Gene3D" id="3.40.50.300">
    <property type="entry name" value="P-loop containing nucleotide triphosphate hydrolases"/>
    <property type="match status" value="2"/>
</dbReference>
<protein>
    <recommendedName>
        <fullName evidence="2 8">GTPase Der</fullName>
    </recommendedName>
    <alternativeName>
        <fullName evidence="7 8">GTP-binding protein EngA</fullName>
    </alternativeName>
</protein>
<evidence type="ECO:0000256" key="9">
    <source>
        <dbReference type="PROSITE-ProRule" id="PRU01049"/>
    </source>
</evidence>
<sequence>MEKENLKTVALIGRPNVGKSTLFNRLAGKRIAIETPIPGTTRDRLFARVNWQGTEFDLIDVAGVESPRHTSGQSDKTELSLLTQQNIEAAQAEADLILFVVDWTEVDNDADKRIARVLRKSEKPVILVVNKADNIGRQDKIDTFARLGSFPIVPVSAISGSNSGDLLDEIAKKLAATPDSHTRCGSEGEKVDINLAIIGRPNVGKSTLLNSIIGAKRAIVSDVPGTTRDVVDVIFFHKNKKLMIADTAGIRRPGKLGRDTIESYSFLRTEQSLRKSDVAVLVIDAKEELVALDANILGKAKEWGKGIVLAVNKIDQISDEDFVARTLSALKIKLNFVPWLPVVFVSAQDETNLKKLLDLVVVTDMNRRTLIPQPDLDEILTDAKNSNFQLEGIKSLSQKSTTPPVFEAKVSHKKTPHYTQIRYLENRIRDTYPMNGTPIFIDLI</sequence>
<feature type="binding site" evidence="8">
    <location>
        <begin position="130"/>
        <end position="133"/>
    </location>
    <ligand>
        <name>GTP</name>
        <dbReference type="ChEBI" id="CHEBI:37565"/>
        <label>1</label>
    </ligand>
</feature>
<gene>
    <name evidence="8" type="primary">der</name>
    <name evidence="12" type="ORF">COT78_00395</name>
</gene>
<dbReference type="InterPro" id="IPR015946">
    <property type="entry name" value="KH_dom-like_a/b"/>
</dbReference>
<keyword evidence="5 8" id="KW-0547">Nucleotide-binding</keyword>
<keyword evidence="4 10" id="KW-0677">Repeat</keyword>
<evidence type="ECO:0000256" key="8">
    <source>
        <dbReference type="HAMAP-Rule" id="MF_00195"/>
    </source>
</evidence>
<comment type="caution">
    <text evidence="12">The sequence shown here is derived from an EMBL/GenBank/DDBJ whole genome shotgun (WGS) entry which is preliminary data.</text>
</comment>
<dbReference type="Pfam" id="PF01926">
    <property type="entry name" value="MMR_HSR1"/>
    <property type="match status" value="2"/>
</dbReference>
<dbReference type="InterPro" id="IPR006073">
    <property type="entry name" value="GTP-bd"/>
</dbReference>
<dbReference type="InterPro" id="IPR016484">
    <property type="entry name" value="GTPase_Der"/>
</dbReference>
<evidence type="ECO:0000259" key="11">
    <source>
        <dbReference type="PROSITE" id="PS51712"/>
    </source>
</evidence>
<feature type="binding site" evidence="8">
    <location>
        <begin position="312"/>
        <end position="315"/>
    </location>
    <ligand>
        <name>GTP</name>
        <dbReference type="ChEBI" id="CHEBI:37565"/>
        <label>2</label>
    </ligand>
</feature>
<evidence type="ECO:0000256" key="6">
    <source>
        <dbReference type="ARBA" id="ARBA00023134"/>
    </source>
</evidence>
<proteinExistence type="inferred from homology"/>
<evidence type="ECO:0000256" key="7">
    <source>
        <dbReference type="ARBA" id="ARBA00032345"/>
    </source>
</evidence>
<keyword evidence="3 8" id="KW-0690">Ribosome biogenesis</keyword>
<evidence type="ECO:0000256" key="5">
    <source>
        <dbReference type="ARBA" id="ARBA00022741"/>
    </source>
</evidence>
<keyword evidence="6 8" id="KW-0342">GTP-binding</keyword>
<organism evidence="12 13">
    <name type="scientific">Candidatus Berkelbacteria bacterium CG10_big_fil_rev_8_21_14_0_10_43_13</name>
    <dbReference type="NCBI Taxonomy" id="1974514"/>
    <lineage>
        <taxon>Bacteria</taxon>
        <taxon>Candidatus Berkelbacteria</taxon>
    </lineage>
</organism>
<comment type="caution">
    <text evidence="8">Lacks conserved residue(s) required for the propagation of feature annotation.</text>
</comment>
<evidence type="ECO:0000256" key="4">
    <source>
        <dbReference type="ARBA" id="ARBA00022737"/>
    </source>
</evidence>
<evidence type="ECO:0000313" key="13">
    <source>
        <dbReference type="Proteomes" id="UP000231382"/>
    </source>
</evidence>
<comment type="function">
    <text evidence="8 10">GTPase that plays an essential role in the late steps of ribosome biogenesis.</text>
</comment>
<dbReference type="Proteomes" id="UP000231382">
    <property type="component" value="Unassembled WGS sequence"/>
</dbReference>
<dbReference type="PANTHER" id="PTHR43834">
    <property type="entry name" value="GTPASE DER"/>
    <property type="match status" value="1"/>
</dbReference>
<dbReference type="InterPro" id="IPR031166">
    <property type="entry name" value="G_ENGA"/>
</dbReference>
<dbReference type="Pfam" id="PF14714">
    <property type="entry name" value="KH_dom-like"/>
    <property type="match status" value="1"/>
</dbReference>
<dbReference type="PRINTS" id="PR00326">
    <property type="entry name" value="GTP1OBG"/>
</dbReference>
<dbReference type="NCBIfam" id="TIGR00231">
    <property type="entry name" value="small_GTP"/>
    <property type="match status" value="2"/>
</dbReference>
<dbReference type="InterPro" id="IPR032859">
    <property type="entry name" value="KH_dom-like"/>
</dbReference>
<evidence type="ECO:0000256" key="3">
    <source>
        <dbReference type="ARBA" id="ARBA00022517"/>
    </source>
</evidence>
<dbReference type="SUPFAM" id="SSF52540">
    <property type="entry name" value="P-loop containing nucleoside triphosphate hydrolases"/>
    <property type="match status" value="2"/>
</dbReference>
<feature type="binding site" evidence="8">
    <location>
        <begin position="199"/>
        <end position="206"/>
    </location>
    <ligand>
        <name>GTP</name>
        <dbReference type="ChEBI" id="CHEBI:37565"/>
        <label>2</label>
    </ligand>
</feature>
<evidence type="ECO:0000256" key="1">
    <source>
        <dbReference type="ARBA" id="ARBA00008279"/>
    </source>
</evidence>
<comment type="similarity">
    <text evidence="1 8 9 10">Belongs to the TRAFAC class TrmE-Era-EngA-EngB-Septin-like GTPase superfamily. EngA (Der) GTPase family.</text>
</comment>
<evidence type="ECO:0000256" key="2">
    <source>
        <dbReference type="ARBA" id="ARBA00020953"/>
    </source>
</evidence>
<feature type="domain" description="EngA-type G" evidence="11">
    <location>
        <begin position="193"/>
        <end position="368"/>
    </location>
</feature>
<name>A0A2H0W7G7_9BACT</name>
<reference evidence="13" key="1">
    <citation type="submission" date="2017-09" db="EMBL/GenBank/DDBJ databases">
        <title>Depth-based differentiation of microbial function through sediment-hosted aquifers and enrichment of novel symbionts in the deep terrestrial subsurface.</title>
        <authorList>
            <person name="Probst A.J."/>
            <person name="Ladd B."/>
            <person name="Jarett J.K."/>
            <person name="Geller-Mcgrath D.E."/>
            <person name="Sieber C.M.K."/>
            <person name="Emerson J.B."/>
            <person name="Anantharaman K."/>
            <person name="Thomas B.C."/>
            <person name="Malmstrom R."/>
            <person name="Stieglmeier M."/>
            <person name="Klingl A."/>
            <person name="Woyke T."/>
            <person name="Ryan C.M."/>
            <person name="Banfield J.F."/>
        </authorList>
    </citation>
    <scope>NUCLEOTIDE SEQUENCE [LARGE SCALE GENOMIC DNA]</scope>
</reference>
<accession>A0A2H0W7G7</accession>
<dbReference type="InterPro" id="IPR005225">
    <property type="entry name" value="Small_GTP-bd"/>
</dbReference>
<dbReference type="GO" id="GO:0005525">
    <property type="term" value="F:GTP binding"/>
    <property type="evidence" value="ECO:0007669"/>
    <property type="project" value="UniProtKB-UniRule"/>
</dbReference>
<evidence type="ECO:0000256" key="10">
    <source>
        <dbReference type="RuleBase" id="RU004481"/>
    </source>
</evidence>
<comment type="subunit">
    <text evidence="8">Associates with the 50S ribosomal subunit.</text>
</comment>
<dbReference type="HAMAP" id="MF_00195">
    <property type="entry name" value="GTPase_Der"/>
    <property type="match status" value="1"/>
</dbReference>
<dbReference type="NCBIfam" id="TIGR03594">
    <property type="entry name" value="GTPase_EngA"/>
    <property type="match status" value="1"/>
</dbReference>
<dbReference type="EMBL" id="PEZW01000004">
    <property type="protein sequence ID" value="PIS08029.1"/>
    <property type="molecule type" value="Genomic_DNA"/>
</dbReference>
<dbReference type="PANTHER" id="PTHR43834:SF6">
    <property type="entry name" value="GTPASE DER"/>
    <property type="match status" value="1"/>
</dbReference>
<dbReference type="GO" id="GO:0042254">
    <property type="term" value="P:ribosome biogenesis"/>
    <property type="evidence" value="ECO:0007669"/>
    <property type="project" value="UniProtKB-KW"/>
</dbReference>
<dbReference type="Gene3D" id="3.30.300.20">
    <property type="match status" value="1"/>
</dbReference>
<dbReference type="PIRSF" id="PIRSF006485">
    <property type="entry name" value="GTP-binding_EngA"/>
    <property type="match status" value="1"/>
</dbReference>
<dbReference type="CDD" id="cd01895">
    <property type="entry name" value="EngA2"/>
    <property type="match status" value="1"/>
</dbReference>
<dbReference type="AlphaFoldDB" id="A0A2H0W7G7"/>
<dbReference type="InterPro" id="IPR027417">
    <property type="entry name" value="P-loop_NTPase"/>
</dbReference>
<evidence type="ECO:0000313" key="12">
    <source>
        <dbReference type="EMBL" id="PIS08029.1"/>
    </source>
</evidence>
<dbReference type="GO" id="GO:0043022">
    <property type="term" value="F:ribosome binding"/>
    <property type="evidence" value="ECO:0007669"/>
    <property type="project" value="TreeGrafter"/>
</dbReference>
<feature type="binding site" evidence="8">
    <location>
        <begin position="13"/>
        <end position="20"/>
    </location>
    <ligand>
        <name>GTP</name>
        <dbReference type="ChEBI" id="CHEBI:37565"/>
        <label>1</label>
    </ligand>
</feature>
<feature type="binding site" evidence="8">
    <location>
        <begin position="246"/>
        <end position="250"/>
    </location>
    <ligand>
        <name>GTP</name>
        <dbReference type="ChEBI" id="CHEBI:37565"/>
        <label>2</label>
    </ligand>
</feature>
<dbReference type="PROSITE" id="PS51712">
    <property type="entry name" value="G_ENGA"/>
    <property type="match status" value="1"/>
</dbReference>
<dbReference type="CDD" id="cd01894">
    <property type="entry name" value="EngA1"/>
    <property type="match status" value="1"/>
</dbReference>